<comment type="caution">
    <text evidence="2">The sequence shown here is derived from an EMBL/GenBank/DDBJ whole genome shotgun (WGS) entry which is preliminary data.</text>
</comment>
<dbReference type="InterPro" id="IPR000477">
    <property type="entry name" value="RT_dom"/>
</dbReference>
<sequence>MVMGDFKGKRGLRQGDPLFPYLFVIAMNCLSTMLNKAAEKGKFNYHDKCSATKLTHICFADDLLISVEEIEIFASGLSQQDCDLISFSTGIPQGTLPVHYLGVPLCTKKLSMSKCEVLIHQVNTRITSWSAKSLSFAGRLVLIKTVIAGISTFRCSTFILPKACIRRINSLYSFYLSKGNLEGHHSARVSWALIKKPKEAGCLEIKDLSTWNRACCLKLIWLLFFQSGSVWVAWFIREILEGNVSNLWTIKPHRENSWLANKLIKI</sequence>
<name>A0A6D2JLA4_9BRAS</name>
<accession>A0A6D2JLA4</accession>
<dbReference type="OrthoDB" id="1110086at2759"/>
<dbReference type="AlphaFoldDB" id="A0A6D2JLA4"/>
<gene>
    <name evidence="2" type="ORF">MERR_LOCUS27791</name>
</gene>
<dbReference type="PANTHER" id="PTHR33116:SF80">
    <property type="entry name" value="REVERSE TRANSCRIPTASE ZINC-BINDING DOMAIN-CONTAINING PROTEIN"/>
    <property type="match status" value="1"/>
</dbReference>
<evidence type="ECO:0000313" key="3">
    <source>
        <dbReference type="Proteomes" id="UP000467841"/>
    </source>
</evidence>
<proteinExistence type="predicted"/>
<evidence type="ECO:0000259" key="1">
    <source>
        <dbReference type="Pfam" id="PF00078"/>
    </source>
</evidence>
<organism evidence="2 3">
    <name type="scientific">Microthlaspi erraticum</name>
    <dbReference type="NCBI Taxonomy" id="1685480"/>
    <lineage>
        <taxon>Eukaryota</taxon>
        <taxon>Viridiplantae</taxon>
        <taxon>Streptophyta</taxon>
        <taxon>Embryophyta</taxon>
        <taxon>Tracheophyta</taxon>
        <taxon>Spermatophyta</taxon>
        <taxon>Magnoliopsida</taxon>
        <taxon>eudicotyledons</taxon>
        <taxon>Gunneridae</taxon>
        <taxon>Pentapetalae</taxon>
        <taxon>rosids</taxon>
        <taxon>malvids</taxon>
        <taxon>Brassicales</taxon>
        <taxon>Brassicaceae</taxon>
        <taxon>Coluteocarpeae</taxon>
        <taxon>Microthlaspi</taxon>
    </lineage>
</organism>
<dbReference type="EMBL" id="CACVBM020001229">
    <property type="protein sequence ID" value="CAA7040556.1"/>
    <property type="molecule type" value="Genomic_DNA"/>
</dbReference>
<dbReference type="Proteomes" id="UP000467841">
    <property type="component" value="Unassembled WGS sequence"/>
</dbReference>
<evidence type="ECO:0000313" key="2">
    <source>
        <dbReference type="EMBL" id="CAA7040556.1"/>
    </source>
</evidence>
<dbReference type="Pfam" id="PF00078">
    <property type="entry name" value="RVT_1"/>
    <property type="match status" value="1"/>
</dbReference>
<reference evidence="2" key="1">
    <citation type="submission" date="2020-01" db="EMBL/GenBank/DDBJ databases">
        <authorList>
            <person name="Mishra B."/>
        </authorList>
    </citation>
    <scope>NUCLEOTIDE SEQUENCE [LARGE SCALE GENOMIC DNA]</scope>
</reference>
<keyword evidence="3" id="KW-1185">Reference proteome</keyword>
<dbReference type="PANTHER" id="PTHR33116">
    <property type="entry name" value="REVERSE TRANSCRIPTASE ZINC-BINDING DOMAIN-CONTAINING PROTEIN-RELATED-RELATED"/>
    <property type="match status" value="1"/>
</dbReference>
<feature type="domain" description="Reverse transcriptase" evidence="1">
    <location>
        <begin position="7"/>
        <end position="72"/>
    </location>
</feature>
<protein>
    <recommendedName>
        <fullName evidence="1">Reverse transcriptase domain-containing protein</fullName>
    </recommendedName>
</protein>